<evidence type="ECO:0000256" key="1">
    <source>
        <dbReference type="SAM" id="MobiDB-lite"/>
    </source>
</evidence>
<protein>
    <submittedName>
        <fullName evidence="2">Glycerol ABC transporter, permease protein GlpQ</fullName>
    </submittedName>
</protein>
<feature type="non-terminal residue" evidence="2">
    <location>
        <position position="253"/>
    </location>
</feature>
<feature type="non-terminal residue" evidence="2">
    <location>
        <position position="1"/>
    </location>
</feature>
<feature type="compositionally biased region" description="Basic and acidic residues" evidence="1">
    <location>
        <begin position="7"/>
        <end position="23"/>
    </location>
</feature>
<dbReference type="AlphaFoldDB" id="A0A6J4UW12"/>
<name>A0A6J4UW12_9DEIN</name>
<feature type="region of interest" description="Disordered" evidence="1">
    <location>
        <begin position="195"/>
        <end position="219"/>
    </location>
</feature>
<feature type="region of interest" description="Disordered" evidence="1">
    <location>
        <begin position="1"/>
        <end position="26"/>
    </location>
</feature>
<sequence>AAAPAHLLDDQHVPEAQPRDSGRPHLLPARADLRQLPHHLHRPDLVHGLRQFTHLRRHEHGDVASDRAARRLRLFTVSLSGRESPVFLAADQPHGSGGGLFAAVFPALPEHRALRHPLGRRARAPLVQRAAGGVDSRGLYVRSAARDRRDGGGRRLQFPEVFPDHLFAAHPQRNRGHGVFLLYVQLGRAAAGAHLDERRGEADRSDHDPHGERLGDGLGSLGRSRCADYHSGRAGHLFRPQPYRQRLCAGARL</sequence>
<dbReference type="EMBL" id="CADCWP010000025">
    <property type="protein sequence ID" value="CAA9558269.1"/>
    <property type="molecule type" value="Genomic_DNA"/>
</dbReference>
<evidence type="ECO:0000313" key="2">
    <source>
        <dbReference type="EMBL" id="CAA9558269.1"/>
    </source>
</evidence>
<organism evidence="2">
    <name type="scientific">uncultured Truepera sp</name>
    <dbReference type="NCBI Taxonomy" id="543023"/>
    <lineage>
        <taxon>Bacteria</taxon>
        <taxon>Thermotogati</taxon>
        <taxon>Deinococcota</taxon>
        <taxon>Deinococci</taxon>
        <taxon>Trueperales</taxon>
        <taxon>Trueperaceae</taxon>
        <taxon>Truepera</taxon>
        <taxon>environmental samples</taxon>
    </lineage>
</organism>
<feature type="compositionally biased region" description="Basic and acidic residues" evidence="1">
    <location>
        <begin position="195"/>
        <end position="215"/>
    </location>
</feature>
<accession>A0A6J4UW12</accession>
<reference evidence="2" key="1">
    <citation type="submission" date="2020-02" db="EMBL/GenBank/DDBJ databases">
        <authorList>
            <person name="Meier V. D."/>
        </authorList>
    </citation>
    <scope>NUCLEOTIDE SEQUENCE</scope>
    <source>
        <strain evidence="2">AVDCRST_MAG86</strain>
    </source>
</reference>
<proteinExistence type="predicted"/>
<gene>
    <name evidence="2" type="ORF">AVDCRST_MAG86-390</name>
</gene>